<evidence type="ECO:0000256" key="1">
    <source>
        <dbReference type="SAM" id="Phobius"/>
    </source>
</evidence>
<geneLocation type="mitochondrion" evidence="2"/>
<dbReference type="AlphaFoldDB" id="A0A224A0V0"/>
<organism evidence="2">
    <name type="scientific">Megalophaedusa masatokandai masatokandai</name>
    <dbReference type="NCBI Taxonomy" id="1885764"/>
    <lineage>
        <taxon>Eukaryota</taxon>
        <taxon>Metazoa</taxon>
        <taxon>Spiralia</taxon>
        <taxon>Lophotrochozoa</taxon>
        <taxon>Mollusca</taxon>
        <taxon>Gastropoda</taxon>
        <taxon>Heterobranchia</taxon>
        <taxon>Euthyneura</taxon>
        <taxon>Panpulmonata</taxon>
        <taxon>Eupulmonata</taxon>
        <taxon>Stylommatophora</taxon>
        <taxon>Helicina</taxon>
        <taxon>Clausilioidea</taxon>
        <taxon>Clausiliidae</taxon>
        <taxon>Phaedusinae</taxon>
        <taxon>Megalophaedusa</taxon>
    </lineage>
</organism>
<keyword evidence="1" id="KW-0812">Transmembrane</keyword>
<protein>
    <submittedName>
        <fullName evidence="2">NADH dehydrogenase subunit 4L</fullName>
    </submittedName>
</protein>
<proteinExistence type="predicted"/>
<gene>
    <name evidence="2" type="primary">ND4L</name>
</gene>
<sequence length="93" mass="10588">MMLLCFLLVLMVLLYFLFTTAKNYYLSCLFLLEAMVLTSLVMSIHIINNSFTNLWIWLLLLTFGVCEAALGLSILISFVKITGADFINPYPPK</sequence>
<name>A0A224A0V0_9EUPU</name>
<keyword evidence="2" id="KW-0496">Mitochondrion</keyword>
<evidence type="ECO:0000313" key="2">
    <source>
        <dbReference type="EMBL" id="BBA10289.1"/>
    </source>
</evidence>
<accession>A0A224A0V0</accession>
<feature type="transmembrane region" description="Helical" evidence="1">
    <location>
        <begin position="54"/>
        <end position="79"/>
    </location>
</feature>
<keyword evidence="1" id="KW-0472">Membrane</keyword>
<reference evidence="2" key="1">
    <citation type="journal article" date="2017" name="Zool. J. Linn. Soc.">
        <title>Molecular phylogeny, frequent parallel evolution and new system of Japanese clausiliid land snails (Gastropoda: Stylommatophora).</title>
        <authorList>
            <person name="Motochin R."/>
            <person name="Wang M."/>
            <person name="Ueshima R."/>
        </authorList>
    </citation>
    <scope>NUCLEOTIDE SEQUENCE</scope>
    <source>
        <strain evidence="2">AG663</strain>
        <tissue evidence="2">Muscle</tissue>
    </source>
</reference>
<keyword evidence="1" id="KW-1133">Transmembrane helix</keyword>
<feature type="transmembrane region" description="Helical" evidence="1">
    <location>
        <begin position="29"/>
        <end position="47"/>
    </location>
</feature>
<dbReference type="Gene3D" id="1.10.287.3510">
    <property type="match status" value="1"/>
</dbReference>
<dbReference type="EMBL" id="LC171971">
    <property type="protein sequence ID" value="BBA10289.1"/>
    <property type="molecule type" value="Genomic_DNA"/>
</dbReference>